<proteinExistence type="predicted"/>
<dbReference type="AlphaFoldDB" id="A0A9D4RLQ6"/>
<reference evidence="2" key="1">
    <citation type="journal article" date="2019" name="bioRxiv">
        <title>The Genome of the Zebra Mussel, Dreissena polymorpha: A Resource for Invasive Species Research.</title>
        <authorList>
            <person name="McCartney M.A."/>
            <person name="Auch B."/>
            <person name="Kono T."/>
            <person name="Mallez S."/>
            <person name="Zhang Y."/>
            <person name="Obille A."/>
            <person name="Becker A."/>
            <person name="Abrahante J.E."/>
            <person name="Garbe J."/>
            <person name="Badalamenti J.P."/>
            <person name="Herman A."/>
            <person name="Mangelson H."/>
            <person name="Liachko I."/>
            <person name="Sullivan S."/>
            <person name="Sone E.D."/>
            <person name="Koren S."/>
            <person name="Silverstein K.A.T."/>
            <person name="Beckman K.B."/>
            <person name="Gohl D.M."/>
        </authorList>
    </citation>
    <scope>NUCLEOTIDE SEQUENCE</scope>
    <source>
        <strain evidence="2">Duluth1</strain>
        <tissue evidence="2">Whole animal</tissue>
    </source>
</reference>
<accession>A0A9D4RLQ6</accession>
<comment type="caution">
    <text evidence="2">The sequence shown here is derived from an EMBL/GenBank/DDBJ whole genome shotgun (WGS) entry which is preliminary data.</text>
</comment>
<dbReference type="Proteomes" id="UP000828390">
    <property type="component" value="Unassembled WGS sequence"/>
</dbReference>
<keyword evidence="3" id="KW-1185">Reference proteome</keyword>
<reference evidence="2" key="2">
    <citation type="submission" date="2020-11" db="EMBL/GenBank/DDBJ databases">
        <authorList>
            <person name="McCartney M.A."/>
            <person name="Auch B."/>
            <person name="Kono T."/>
            <person name="Mallez S."/>
            <person name="Becker A."/>
            <person name="Gohl D.M."/>
            <person name="Silverstein K.A.T."/>
            <person name="Koren S."/>
            <person name="Bechman K.B."/>
            <person name="Herman A."/>
            <person name="Abrahante J.E."/>
            <person name="Garbe J."/>
        </authorList>
    </citation>
    <scope>NUCLEOTIDE SEQUENCE</scope>
    <source>
        <strain evidence="2">Duluth1</strain>
        <tissue evidence="2">Whole animal</tissue>
    </source>
</reference>
<protein>
    <submittedName>
        <fullName evidence="2">Uncharacterized protein</fullName>
    </submittedName>
</protein>
<evidence type="ECO:0000256" key="1">
    <source>
        <dbReference type="SAM" id="MobiDB-lite"/>
    </source>
</evidence>
<evidence type="ECO:0000313" key="3">
    <source>
        <dbReference type="Proteomes" id="UP000828390"/>
    </source>
</evidence>
<dbReference type="EMBL" id="JAIWYP010000002">
    <property type="protein sequence ID" value="KAH3872969.1"/>
    <property type="molecule type" value="Genomic_DNA"/>
</dbReference>
<gene>
    <name evidence="2" type="ORF">DPMN_036193</name>
</gene>
<sequence length="200" mass="23177">MALPDVFLTGDASPHQERPRSIKNKSGSYKFAYLYWVCAQKRAMVNTELQFLVHSMIKREHSREKTKLTLKSDAFETTRIHVKDDLMQNAELRNWTVSNLLMFKSSIPDTAPFWKRSRDDAIAVHRGWEGSDPWRKNKMSKSIILSHIRAPPYNHHPVIHNLCPGTESLSIQCDQEFLEGRKRNVLQYSSIMSFMCALIA</sequence>
<evidence type="ECO:0000313" key="2">
    <source>
        <dbReference type="EMBL" id="KAH3872969.1"/>
    </source>
</evidence>
<feature type="region of interest" description="Disordered" evidence="1">
    <location>
        <begin position="1"/>
        <end position="22"/>
    </location>
</feature>
<name>A0A9D4RLQ6_DREPO</name>
<organism evidence="2 3">
    <name type="scientific">Dreissena polymorpha</name>
    <name type="common">Zebra mussel</name>
    <name type="synonym">Mytilus polymorpha</name>
    <dbReference type="NCBI Taxonomy" id="45954"/>
    <lineage>
        <taxon>Eukaryota</taxon>
        <taxon>Metazoa</taxon>
        <taxon>Spiralia</taxon>
        <taxon>Lophotrochozoa</taxon>
        <taxon>Mollusca</taxon>
        <taxon>Bivalvia</taxon>
        <taxon>Autobranchia</taxon>
        <taxon>Heteroconchia</taxon>
        <taxon>Euheterodonta</taxon>
        <taxon>Imparidentia</taxon>
        <taxon>Neoheterodontei</taxon>
        <taxon>Myida</taxon>
        <taxon>Dreissenoidea</taxon>
        <taxon>Dreissenidae</taxon>
        <taxon>Dreissena</taxon>
    </lineage>
</organism>